<evidence type="ECO:0000313" key="4">
    <source>
        <dbReference type="Proteomes" id="UP000076738"/>
    </source>
</evidence>
<organism evidence="3 4">
    <name type="scientific">Calocera viscosa (strain TUFC12733)</name>
    <dbReference type="NCBI Taxonomy" id="1330018"/>
    <lineage>
        <taxon>Eukaryota</taxon>
        <taxon>Fungi</taxon>
        <taxon>Dikarya</taxon>
        <taxon>Basidiomycota</taxon>
        <taxon>Agaricomycotina</taxon>
        <taxon>Dacrymycetes</taxon>
        <taxon>Dacrymycetales</taxon>
        <taxon>Dacrymycetaceae</taxon>
        <taxon>Calocera</taxon>
    </lineage>
</organism>
<name>A0A167MN88_CALVF</name>
<feature type="region of interest" description="Disordered" evidence="2">
    <location>
        <begin position="89"/>
        <end position="214"/>
    </location>
</feature>
<reference evidence="3 4" key="1">
    <citation type="journal article" date="2016" name="Mol. Biol. Evol.">
        <title>Comparative Genomics of Early-Diverging Mushroom-Forming Fungi Provides Insights into the Origins of Lignocellulose Decay Capabilities.</title>
        <authorList>
            <person name="Nagy L.G."/>
            <person name="Riley R."/>
            <person name="Tritt A."/>
            <person name="Adam C."/>
            <person name="Daum C."/>
            <person name="Floudas D."/>
            <person name="Sun H."/>
            <person name="Yadav J.S."/>
            <person name="Pangilinan J."/>
            <person name="Larsson K.H."/>
            <person name="Matsuura K."/>
            <person name="Barry K."/>
            <person name="Labutti K."/>
            <person name="Kuo R."/>
            <person name="Ohm R.A."/>
            <person name="Bhattacharya S.S."/>
            <person name="Shirouzu T."/>
            <person name="Yoshinaga Y."/>
            <person name="Martin F.M."/>
            <person name="Grigoriev I.V."/>
            <person name="Hibbett D.S."/>
        </authorList>
    </citation>
    <scope>NUCLEOTIDE SEQUENCE [LARGE SCALE GENOMIC DNA]</scope>
    <source>
        <strain evidence="3 4">TUFC12733</strain>
    </source>
</reference>
<feature type="coiled-coil region" evidence="1">
    <location>
        <begin position="12"/>
        <end position="46"/>
    </location>
</feature>
<evidence type="ECO:0000256" key="2">
    <source>
        <dbReference type="SAM" id="MobiDB-lite"/>
    </source>
</evidence>
<dbReference type="OrthoDB" id="10656125at2759"/>
<feature type="compositionally biased region" description="Polar residues" evidence="2">
    <location>
        <begin position="110"/>
        <end position="128"/>
    </location>
</feature>
<dbReference type="AlphaFoldDB" id="A0A167MN88"/>
<keyword evidence="1" id="KW-0175">Coiled coil</keyword>
<evidence type="ECO:0000313" key="3">
    <source>
        <dbReference type="EMBL" id="KZO96894.1"/>
    </source>
</evidence>
<evidence type="ECO:0000256" key="1">
    <source>
        <dbReference type="SAM" id="Coils"/>
    </source>
</evidence>
<feature type="compositionally biased region" description="Pro residues" evidence="2">
    <location>
        <begin position="203"/>
        <end position="214"/>
    </location>
</feature>
<sequence>MSSVSTRGDSNVKRIERYRDSLEKQKKGLEKGVEEAKAAIAKLTAICDTKANRLKEIDTKMTQIANGLEAAKVVDATIAMIDLEMHSQVAPSTDNSLPTTDRSPERPNTRAKSAETTNDAHIVSSQATLRKRRHTQTDVAEISESQSGVEYIVATKQGPSAASPARKRLRASTTARERTGSGKLLVKSSAPPSSQSMVEETQQPPPSLVPSPEF</sequence>
<gene>
    <name evidence="3" type="ORF">CALVIDRAFT_598021</name>
</gene>
<feature type="compositionally biased region" description="Polar residues" evidence="2">
    <location>
        <begin position="89"/>
        <end position="101"/>
    </location>
</feature>
<accession>A0A167MN88</accession>
<protein>
    <submittedName>
        <fullName evidence="3">Uncharacterized protein</fullName>
    </submittedName>
</protein>
<feature type="compositionally biased region" description="Polar residues" evidence="2">
    <location>
        <begin position="190"/>
        <end position="202"/>
    </location>
</feature>
<dbReference type="Proteomes" id="UP000076738">
    <property type="component" value="Unassembled WGS sequence"/>
</dbReference>
<proteinExistence type="predicted"/>
<keyword evidence="4" id="KW-1185">Reference proteome</keyword>
<dbReference type="EMBL" id="KV417282">
    <property type="protein sequence ID" value="KZO96894.1"/>
    <property type="molecule type" value="Genomic_DNA"/>
</dbReference>